<evidence type="ECO:0000256" key="3">
    <source>
        <dbReference type="ARBA" id="ARBA00023136"/>
    </source>
</evidence>
<dbReference type="SUPFAM" id="SSF103647">
    <property type="entry name" value="TSP type-3 repeat"/>
    <property type="match status" value="1"/>
</dbReference>
<evidence type="ECO:0000313" key="10">
    <source>
        <dbReference type="Proteomes" id="UP000425960"/>
    </source>
</evidence>
<feature type="signal peptide" evidence="6">
    <location>
        <begin position="1"/>
        <end position="22"/>
    </location>
</feature>
<evidence type="ECO:0000259" key="7">
    <source>
        <dbReference type="PROSITE" id="PS50234"/>
    </source>
</evidence>
<comment type="subcellular location">
    <subcellularLocation>
        <location evidence="1">Cell outer membrane</location>
    </subcellularLocation>
</comment>
<dbReference type="GO" id="GO:0005509">
    <property type="term" value="F:calcium ion binding"/>
    <property type="evidence" value="ECO:0007669"/>
    <property type="project" value="InterPro"/>
</dbReference>
<dbReference type="PRINTS" id="PR01021">
    <property type="entry name" value="OMPADOMAIN"/>
</dbReference>
<dbReference type="GO" id="GO:0009279">
    <property type="term" value="C:cell outer membrane"/>
    <property type="evidence" value="ECO:0007669"/>
    <property type="project" value="UniProtKB-SubCell"/>
</dbReference>
<dbReference type="InterPro" id="IPR003367">
    <property type="entry name" value="Thrombospondin_3-like_rpt"/>
</dbReference>
<dbReference type="EMBL" id="AP021876">
    <property type="protein sequence ID" value="BBO80610.1"/>
    <property type="molecule type" value="Genomic_DNA"/>
</dbReference>
<evidence type="ECO:0008006" key="11">
    <source>
        <dbReference type="Google" id="ProtNLM"/>
    </source>
</evidence>
<evidence type="ECO:0000259" key="8">
    <source>
        <dbReference type="PROSITE" id="PS51123"/>
    </source>
</evidence>
<dbReference type="PROSITE" id="PS51257">
    <property type="entry name" value="PROKAR_LIPOPROTEIN"/>
    <property type="match status" value="1"/>
</dbReference>
<dbReference type="Pfam" id="PF13519">
    <property type="entry name" value="VWA_2"/>
    <property type="match status" value="1"/>
</dbReference>
<dbReference type="SUPFAM" id="SSF53300">
    <property type="entry name" value="vWA-like"/>
    <property type="match status" value="1"/>
</dbReference>
<feature type="domain" description="OmpA-like" evidence="8">
    <location>
        <begin position="301"/>
        <end position="416"/>
    </location>
</feature>
<dbReference type="KEGG" id="dov:DSCO28_11760"/>
<gene>
    <name evidence="9" type="ORF">DSCO28_11760</name>
</gene>
<dbReference type="GO" id="GO:0007155">
    <property type="term" value="P:cell adhesion"/>
    <property type="evidence" value="ECO:0007669"/>
    <property type="project" value="InterPro"/>
</dbReference>
<keyword evidence="2 6" id="KW-0732">Signal</keyword>
<evidence type="ECO:0000256" key="2">
    <source>
        <dbReference type="ARBA" id="ARBA00022729"/>
    </source>
</evidence>
<dbReference type="CDD" id="cd07185">
    <property type="entry name" value="OmpA_C-like"/>
    <property type="match status" value="1"/>
</dbReference>
<evidence type="ECO:0000256" key="5">
    <source>
        <dbReference type="PROSITE-ProRule" id="PRU00473"/>
    </source>
</evidence>
<dbReference type="InterPro" id="IPR002035">
    <property type="entry name" value="VWF_A"/>
</dbReference>
<feature type="chain" id="PRO_5024364574" description="Cell envelope biogenesis protein OmpA" evidence="6">
    <location>
        <begin position="23"/>
        <end position="416"/>
    </location>
</feature>
<dbReference type="AlphaFoldDB" id="A0A5K7ZP61"/>
<dbReference type="SUPFAM" id="SSF103088">
    <property type="entry name" value="OmpA-like"/>
    <property type="match status" value="1"/>
</dbReference>
<feature type="domain" description="VWFA" evidence="7">
    <location>
        <begin position="46"/>
        <end position="251"/>
    </location>
</feature>
<dbReference type="InterPro" id="IPR006664">
    <property type="entry name" value="OMP_bac"/>
</dbReference>
<proteinExistence type="predicted"/>
<evidence type="ECO:0000256" key="6">
    <source>
        <dbReference type="SAM" id="SignalP"/>
    </source>
</evidence>
<organism evidence="9 10">
    <name type="scientific">Desulfosarcina ovata subsp. sediminis</name>
    <dbReference type="NCBI Taxonomy" id="885957"/>
    <lineage>
        <taxon>Bacteria</taxon>
        <taxon>Pseudomonadati</taxon>
        <taxon>Thermodesulfobacteriota</taxon>
        <taxon>Desulfobacteria</taxon>
        <taxon>Desulfobacterales</taxon>
        <taxon>Desulfosarcinaceae</taxon>
        <taxon>Desulfosarcina</taxon>
    </lineage>
</organism>
<protein>
    <recommendedName>
        <fullName evidence="11">Cell envelope biogenesis protein OmpA</fullName>
    </recommendedName>
</protein>
<keyword evidence="3 5" id="KW-0472">Membrane</keyword>
<evidence type="ECO:0000256" key="4">
    <source>
        <dbReference type="ARBA" id="ARBA00023237"/>
    </source>
</evidence>
<evidence type="ECO:0000256" key="1">
    <source>
        <dbReference type="ARBA" id="ARBA00004442"/>
    </source>
</evidence>
<dbReference type="PANTHER" id="PTHR30329">
    <property type="entry name" value="STATOR ELEMENT OF FLAGELLAR MOTOR COMPLEX"/>
    <property type="match status" value="1"/>
</dbReference>
<sequence>MKSLFAKLIFAFMVAGLLSACATFQPVPPFSPVDIDAGGHALKKQNAVFILDASASMEEGSPQYKKFDQAKALLENMAKTMPANMPVQTEVRSFGHDPKFSSAITELLDDMGAFNRKDMTTALAGISKAGGTSPMETAIDAAGEDLDGVSGNTAMIIVSDGKNMGSAPVAAAAALKEKMGDSLCIYTVLVGDDAAGQKLMDAVAEAGGCGFATTGDALMDGAAMAGFITKVFIGDAIDSDGDGVGDMMDKCPGTPAGVKVDAVGCPLDSDKDGVPDYLDKCPGTPIGTKVDSTGCPITVLDSSKDEWSFHDILFDVNKAVIKPVSFGTLDAIVQALQQRPRLTVRVEGHTDITGSHAYNMDLSKRRAKAVVDYLVNKGIASSRLTSEGYGPDRPIADNNTKEGRALNRRVNLVKTN</sequence>
<name>A0A5K7ZP61_9BACT</name>
<evidence type="ECO:0000313" key="9">
    <source>
        <dbReference type="EMBL" id="BBO80610.1"/>
    </source>
</evidence>
<dbReference type="InterPro" id="IPR006665">
    <property type="entry name" value="OmpA-like"/>
</dbReference>
<dbReference type="PANTHER" id="PTHR30329:SF21">
    <property type="entry name" value="LIPOPROTEIN YIAD-RELATED"/>
    <property type="match status" value="1"/>
</dbReference>
<reference evidence="9 10" key="1">
    <citation type="submission" date="2019-11" db="EMBL/GenBank/DDBJ databases">
        <title>Comparative genomics of hydrocarbon-degrading Desulfosarcina strains.</title>
        <authorList>
            <person name="Watanabe M."/>
            <person name="Kojima H."/>
            <person name="Fukui M."/>
        </authorList>
    </citation>
    <scope>NUCLEOTIDE SEQUENCE [LARGE SCALE GENOMIC DNA]</scope>
    <source>
        <strain evidence="9 10">28bB2T</strain>
    </source>
</reference>
<dbReference type="RefSeq" id="WP_155321514.1">
    <property type="nucleotide sequence ID" value="NZ_AP021876.1"/>
</dbReference>
<dbReference type="PROSITE" id="PS50234">
    <property type="entry name" value="VWFA"/>
    <property type="match status" value="1"/>
</dbReference>
<dbReference type="SMART" id="SM00327">
    <property type="entry name" value="VWA"/>
    <property type="match status" value="1"/>
</dbReference>
<dbReference type="Pfam" id="PF02412">
    <property type="entry name" value="TSP_3"/>
    <property type="match status" value="2"/>
</dbReference>
<keyword evidence="4" id="KW-0998">Cell outer membrane</keyword>
<dbReference type="InterPro" id="IPR028974">
    <property type="entry name" value="TSP_type-3_rpt"/>
</dbReference>
<dbReference type="InterPro" id="IPR036737">
    <property type="entry name" value="OmpA-like_sf"/>
</dbReference>
<accession>A0A5K7ZP61</accession>
<dbReference type="Gene3D" id="3.30.1330.60">
    <property type="entry name" value="OmpA-like domain"/>
    <property type="match status" value="1"/>
</dbReference>
<dbReference type="PROSITE" id="PS51123">
    <property type="entry name" value="OMPA_2"/>
    <property type="match status" value="1"/>
</dbReference>
<dbReference type="InterPro" id="IPR050330">
    <property type="entry name" value="Bact_OuterMem_StrucFunc"/>
</dbReference>
<dbReference type="Gene3D" id="3.40.50.410">
    <property type="entry name" value="von Willebrand factor, type A domain"/>
    <property type="match status" value="1"/>
</dbReference>
<dbReference type="Pfam" id="PF00691">
    <property type="entry name" value="OmpA"/>
    <property type="match status" value="1"/>
</dbReference>
<dbReference type="InterPro" id="IPR036465">
    <property type="entry name" value="vWFA_dom_sf"/>
</dbReference>
<dbReference type="Proteomes" id="UP000425960">
    <property type="component" value="Chromosome"/>
</dbReference>
<dbReference type="CDD" id="cd00198">
    <property type="entry name" value="vWFA"/>
    <property type="match status" value="1"/>
</dbReference>